<dbReference type="EMBL" id="LSRX01000133">
    <property type="protein sequence ID" value="OLQ07679.1"/>
    <property type="molecule type" value="Genomic_DNA"/>
</dbReference>
<evidence type="ECO:0000313" key="2">
    <source>
        <dbReference type="Proteomes" id="UP000186817"/>
    </source>
</evidence>
<name>A0A1Q9EJR8_SYMMI</name>
<dbReference type="Proteomes" id="UP000186817">
    <property type="component" value="Unassembled WGS sequence"/>
</dbReference>
<keyword evidence="2" id="KW-1185">Reference proteome</keyword>
<evidence type="ECO:0000313" key="1">
    <source>
        <dbReference type="EMBL" id="OLQ07679.1"/>
    </source>
</evidence>
<proteinExistence type="predicted"/>
<dbReference type="AlphaFoldDB" id="A0A1Q9EJR8"/>
<accession>A0A1Q9EJR8</accession>
<gene>
    <name evidence="1" type="ORF">AK812_SmicGene8864</name>
</gene>
<reference evidence="1 2" key="1">
    <citation type="submission" date="2016-02" db="EMBL/GenBank/DDBJ databases">
        <title>Genome analysis of coral dinoflagellate symbionts highlights evolutionary adaptations to a symbiotic lifestyle.</title>
        <authorList>
            <person name="Aranda M."/>
            <person name="Li Y."/>
            <person name="Liew Y.J."/>
            <person name="Baumgarten S."/>
            <person name="Simakov O."/>
            <person name="Wilson M."/>
            <person name="Piel J."/>
            <person name="Ashoor H."/>
            <person name="Bougouffa S."/>
            <person name="Bajic V.B."/>
            <person name="Ryu T."/>
            <person name="Ravasi T."/>
            <person name="Bayer T."/>
            <person name="Micklem G."/>
            <person name="Kim H."/>
            <person name="Bhak J."/>
            <person name="Lajeunesse T.C."/>
            <person name="Voolstra C.R."/>
        </authorList>
    </citation>
    <scope>NUCLEOTIDE SEQUENCE [LARGE SCALE GENOMIC DNA]</scope>
    <source>
        <strain evidence="1 2">CCMP2467</strain>
    </source>
</reference>
<protein>
    <submittedName>
        <fullName evidence="1">Uncharacterized protein</fullName>
    </submittedName>
</protein>
<sequence length="208" mass="22642">MLGVYMDSRGKGNGEIPCKVRLNSSGMPVDIELPWLVWEESTDVTDLRSSSCHVSNGVEAKREVIRVLPPLCAYWRLAGRCVNGDKEKTQTAPGEADSNDSWIPVYNKKVTDLECHRGNIVPDKRLSCGKPKFCPEGSLFISRATKSDVSLRRDCLAPWGPGLLNCCNADSPVVKLGTQQTGPACKALFICVGIVLGGPCLQRLHVDS</sequence>
<comment type="caution">
    <text evidence="1">The sequence shown here is derived from an EMBL/GenBank/DDBJ whole genome shotgun (WGS) entry which is preliminary data.</text>
</comment>
<organism evidence="1 2">
    <name type="scientific">Symbiodinium microadriaticum</name>
    <name type="common">Dinoflagellate</name>
    <name type="synonym">Zooxanthella microadriatica</name>
    <dbReference type="NCBI Taxonomy" id="2951"/>
    <lineage>
        <taxon>Eukaryota</taxon>
        <taxon>Sar</taxon>
        <taxon>Alveolata</taxon>
        <taxon>Dinophyceae</taxon>
        <taxon>Suessiales</taxon>
        <taxon>Symbiodiniaceae</taxon>
        <taxon>Symbiodinium</taxon>
    </lineage>
</organism>